<dbReference type="InterPro" id="IPR039422">
    <property type="entry name" value="MarR/SlyA-like"/>
</dbReference>
<protein>
    <submittedName>
        <fullName evidence="2">MarR family winged helix-turn-helix transcriptional regulator</fullName>
    </submittedName>
</protein>
<comment type="caution">
    <text evidence="2">The sequence shown here is derived from an EMBL/GenBank/DDBJ whole genome shotgun (WGS) entry which is preliminary data.</text>
</comment>
<evidence type="ECO:0000259" key="1">
    <source>
        <dbReference type="PROSITE" id="PS50995"/>
    </source>
</evidence>
<dbReference type="PROSITE" id="PS50995">
    <property type="entry name" value="HTH_MARR_2"/>
    <property type="match status" value="1"/>
</dbReference>
<dbReference type="InterPro" id="IPR036388">
    <property type="entry name" value="WH-like_DNA-bd_sf"/>
</dbReference>
<gene>
    <name evidence="2" type="ORF">ACHKAR_08050</name>
</gene>
<proteinExistence type="predicted"/>
<dbReference type="Proteomes" id="UP001610063">
    <property type="component" value="Unassembled WGS sequence"/>
</dbReference>
<dbReference type="Gene3D" id="1.10.10.10">
    <property type="entry name" value="Winged helix-like DNA-binding domain superfamily/Winged helix DNA-binding domain"/>
    <property type="match status" value="1"/>
</dbReference>
<sequence length="149" mass="17378">MSIEDEIKSKFRNDYHKALVNLYYTNNVIGEQFFKMLKNYGLAAPQFNVLRILKGQHPQAASIGLIKERMLDKNSDASRIVDRLYKKKLVERKESKADRRQKDILITKKGLELLNKMVVCEKQEDDILSNLNIDEVKLLNGLLDKIRDK</sequence>
<dbReference type="InterPro" id="IPR000835">
    <property type="entry name" value="HTH_MarR-typ"/>
</dbReference>
<dbReference type="InterPro" id="IPR036390">
    <property type="entry name" value="WH_DNA-bd_sf"/>
</dbReference>
<evidence type="ECO:0000313" key="2">
    <source>
        <dbReference type="EMBL" id="MFH6983384.1"/>
    </source>
</evidence>
<dbReference type="PANTHER" id="PTHR33164:SF43">
    <property type="entry name" value="HTH-TYPE TRANSCRIPTIONAL REPRESSOR YETL"/>
    <property type="match status" value="1"/>
</dbReference>
<dbReference type="Pfam" id="PF01047">
    <property type="entry name" value="MarR"/>
    <property type="match status" value="1"/>
</dbReference>
<evidence type="ECO:0000313" key="3">
    <source>
        <dbReference type="Proteomes" id="UP001610063"/>
    </source>
</evidence>
<dbReference type="SMART" id="SM00347">
    <property type="entry name" value="HTH_MARR"/>
    <property type="match status" value="1"/>
</dbReference>
<reference evidence="2 3" key="1">
    <citation type="journal article" date="2013" name="Int. J. Syst. Evol. Microbiol.">
        <title>Marinoscillum luteum sp. nov., isolated from marine sediment.</title>
        <authorList>
            <person name="Cha I.T."/>
            <person name="Park S.J."/>
            <person name="Kim S.J."/>
            <person name="Kim J.G."/>
            <person name="Jung M.Y."/>
            <person name="Shin K.S."/>
            <person name="Kwon K.K."/>
            <person name="Yang S.H."/>
            <person name="Seo Y.S."/>
            <person name="Rhee S.K."/>
        </authorList>
    </citation>
    <scope>NUCLEOTIDE SEQUENCE [LARGE SCALE GENOMIC DNA]</scope>
    <source>
        <strain evidence="2 3">KCTC 23939</strain>
    </source>
</reference>
<keyword evidence="3" id="KW-1185">Reference proteome</keyword>
<dbReference type="PANTHER" id="PTHR33164">
    <property type="entry name" value="TRANSCRIPTIONAL REGULATOR, MARR FAMILY"/>
    <property type="match status" value="1"/>
</dbReference>
<dbReference type="PRINTS" id="PR00598">
    <property type="entry name" value="HTHMARR"/>
</dbReference>
<dbReference type="EMBL" id="JBIPKE010000015">
    <property type="protein sequence ID" value="MFH6983384.1"/>
    <property type="molecule type" value="Genomic_DNA"/>
</dbReference>
<organism evidence="2 3">
    <name type="scientific">Marinoscillum luteum</name>
    <dbReference type="NCBI Taxonomy" id="861051"/>
    <lineage>
        <taxon>Bacteria</taxon>
        <taxon>Pseudomonadati</taxon>
        <taxon>Bacteroidota</taxon>
        <taxon>Cytophagia</taxon>
        <taxon>Cytophagales</taxon>
        <taxon>Reichenbachiellaceae</taxon>
        <taxon>Marinoscillum</taxon>
    </lineage>
</organism>
<feature type="domain" description="HTH marR-type" evidence="1">
    <location>
        <begin position="12"/>
        <end position="148"/>
    </location>
</feature>
<dbReference type="RefSeq" id="WP_395416959.1">
    <property type="nucleotide sequence ID" value="NZ_JBIPKE010000015.1"/>
</dbReference>
<accession>A0ABW7N7B5</accession>
<name>A0ABW7N7B5_9BACT</name>
<dbReference type="SUPFAM" id="SSF46785">
    <property type="entry name" value="Winged helix' DNA-binding domain"/>
    <property type="match status" value="1"/>
</dbReference>